<dbReference type="EMBL" id="MU277208">
    <property type="protein sequence ID" value="KAI0062382.1"/>
    <property type="molecule type" value="Genomic_DNA"/>
</dbReference>
<reference evidence="1" key="1">
    <citation type="submission" date="2021-03" db="EMBL/GenBank/DDBJ databases">
        <authorList>
            <consortium name="DOE Joint Genome Institute"/>
            <person name="Ahrendt S."/>
            <person name="Looney B.P."/>
            <person name="Miyauchi S."/>
            <person name="Morin E."/>
            <person name="Drula E."/>
            <person name="Courty P.E."/>
            <person name="Chicoki N."/>
            <person name="Fauchery L."/>
            <person name="Kohler A."/>
            <person name="Kuo A."/>
            <person name="Labutti K."/>
            <person name="Pangilinan J."/>
            <person name="Lipzen A."/>
            <person name="Riley R."/>
            <person name="Andreopoulos W."/>
            <person name="He G."/>
            <person name="Johnson J."/>
            <person name="Barry K.W."/>
            <person name="Grigoriev I.V."/>
            <person name="Nagy L."/>
            <person name="Hibbett D."/>
            <person name="Henrissat B."/>
            <person name="Matheny P.B."/>
            <person name="Labbe J."/>
            <person name="Martin F."/>
        </authorList>
    </citation>
    <scope>NUCLEOTIDE SEQUENCE</scope>
    <source>
        <strain evidence="1">HHB10654</strain>
    </source>
</reference>
<evidence type="ECO:0000313" key="1">
    <source>
        <dbReference type="EMBL" id="KAI0062382.1"/>
    </source>
</evidence>
<reference evidence="1" key="2">
    <citation type="journal article" date="2022" name="New Phytol.">
        <title>Evolutionary transition to the ectomycorrhizal habit in the genomes of a hyperdiverse lineage of mushroom-forming fungi.</title>
        <authorList>
            <person name="Looney B."/>
            <person name="Miyauchi S."/>
            <person name="Morin E."/>
            <person name="Drula E."/>
            <person name="Courty P.E."/>
            <person name="Kohler A."/>
            <person name="Kuo A."/>
            <person name="LaButti K."/>
            <person name="Pangilinan J."/>
            <person name="Lipzen A."/>
            <person name="Riley R."/>
            <person name="Andreopoulos W."/>
            <person name="He G."/>
            <person name="Johnson J."/>
            <person name="Nolan M."/>
            <person name="Tritt A."/>
            <person name="Barry K.W."/>
            <person name="Grigoriev I.V."/>
            <person name="Nagy L.G."/>
            <person name="Hibbett D."/>
            <person name="Henrissat B."/>
            <person name="Matheny P.B."/>
            <person name="Labbe J."/>
            <person name="Martin F.M."/>
        </authorList>
    </citation>
    <scope>NUCLEOTIDE SEQUENCE</scope>
    <source>
        <strain evidence="1">HHB10654</strain>
    </source>
</reference>
<name>A0ACB8T1X5_9AGAM</name>
<protein>
    <submittedName>
        <fullName evidence="1">Uncharacterized protein</fullName>
    </submittedName>
</protein>
<dbReference type="Proteomes" id="UP000814140">
    <property type="component" value="Unassembled WGS sequence"/>
</dbReference>
<accession>A0ACB8T1X5</accession>
<keyword evidence="2" id="KW-1185">Reference proteome</keyword>
<sequence>MSDPASAAATIPGRPHPSITPQHSYGTRIRQHSALKPPARLRQSSDPVVTQRKIRPVLVPSKSKQLTDPEPLPGAPTFPPPHVMLHEDDSTSKVFLAIGRSFLSVDNRAMTIKDLAEMTMKFGLMCQNVSAAGQAITTYIRNHMQRCEDQQDQPLLLRHILSGTPSDDELVPALHSRSGGAHCALPSGDNRTTNFRRGTMVWYLSRAAGAPCPFARAGIRLCEYTENGKIGSTAKDPKERKRERDRKRRAEQCGQKRKRLSRACADGSVDSAESGSDVDNRPPKVKLTLRLKPSPFGSSPSPSHDCPPPPGSLPTVSDPFFRDIIDLSKDSDSEREDSMSVDSESSDDDSTDASPSPLPPYYAPNSAYFRMPSPSSFAPPPDAPTRLRRSPSTPQSDASPPPDSEDDEDYFNTSMFHLRRHMSDHAQGALWEDEDDDIEWDNEEDDADDEGGDTNGPTFTTGRPVDQLGSNVVVKREESDFISGELNRWDAADSTNTVVRVVSRYASTDTSVRVKEEEVDSWNFDTFGAPNPSTYELEGEGDPLAIKQEEEEFIPSLITVPLCSTDELPETDLVCGSPLTPLSAFSPSSEVGEMRWSSLRRPSELLWKDADILGPDSILPQELEEGEWDSRKPSVEGGAPTSSRSASEAPSVPSAAPDTPSADSDDPQEDVPTTPPSTISSLPSWRAPISVTTSESLVPPSGRSVLQPTQEERPKAQGEAVVVHTCEPCTPAVSATQLEGVSVYQMILGPYRLLRRIDTDFVHLSSIVSFLNIPASTMTSVPNASSITLGSHTVCGTWAPLAEAQAFVQKHHPPDPRLDVFLSDQLFERFPSALQDFHRSNTRGRLLNKFGSQFQSTTDARRAHRVQARRVVPLSDVCLPWERGMMSYTDIEEHVLSVHPSLVLPENPVKRVEDHLIPETPLSPTEQEMFHSLCDLSDWDNTPLLSGPVPPSPEDRASRGDQHAEDADMEEDADCPTATRMRSHSRDRPLRRSKRVANAAAARTRTRSTKRGSRTVS</sequence>
<comment type="caution">
    <text evidence="1">The sequence shown here is derived from an EMBL/GenBank/DDBJ whole genome shotgun (WGS) entry which is preliminary data.</text>
</comment>
<proteinExistence type="predicted"/>
<gene>
    <name evidence="1" type="ORF">BV25DRAFT_1804163</name>
</gene>
<evidence type="ECO:0000313" key="2">
    <source>
        <dbReference type="Proteomes" id="UP000814140"/>
    </source>
</evidence>
<organism evidence="1 2">
    <name type="scientific">Artomyces pyxidatus</name>
    <dbReference type="NCBI Taxonomy" id="48021"/>
    <lineage>
        <taxon>Eukaryota</taxon>
        <taxon>Fungi</taxon>
        <taxon>Dikarya</taxon>
        <taxon>Basidiomycota</taxon>
        <taxon>Agaricomycotina</taxon>
        <taxon>Agaricomycetes</taxon>
        <taxon>Russulales</taxon>
        <taxon>Auriscalpiaceae</taxon>
        <taxon>Artomyces</taxon>
    </lineage>
</organism>